<dbReference type="EMBL" id="JAAIVB010000078">
    <property type="protein sequence ID" value="NEX63975.1"/>
    <property type="molecule type" value="Genomic_DNA"/>
</dbReference>
<name>A0A6B3SWW0_9BURK</name>
<accession>A0A6B3SWW0</accession>
<keyword evidence="2" id="KW-1185">Reference proteome</keyword>
<evidence type="ECO:0000313" key="2">
    <source>
        <dbReference type="Proteomes" id="UP000482155"/>
    </source>
</evidence>
<gene>
    <name evidence="1" type="ORF">G3574_23075</name>
</gene>
<comment type="caution">
    <text evidence="1">The sequence shown here is derived from an EMBL/GenBank/DDBJ whole genome shotgun (WGS) entry which is preliminary data.</text>
</comment>
<sequence length="74" mass="8426">MPMNESQGRVWKQITQAYQQWDQDRSNPMEINELTSMMPEIPAELIGETLAEALADGRIIAFEDPGQFLPVPNH</sequence>
<evidence type="ECO:0000313" key="1">
    <source>
        <dbReference type="EMBL" id="NEX63975.1"/>
    </source>
</evidence>
<reference evidence="1 2" key="1">
    <citation type="submission" date="2020-02" db="EMBL/GenBank/DDBJ databases">
        <authorList>
            <person name="Kim M.K."/>
        </authorList>
    </citation>
    <scope>NUCLEOTIDE SEQUENCE [LARGE SCALE GENOMIC DNA]</scope>
    <source>
        <strain evidence="1 2">17J57-3</strain>
    </source>
</reference>
<organism evidence="1 2">
    <name type="scientific">Noviherbaspirillum galbum</name>
    <dbReference type="NCBI Taxonomy" id="2709383"/>
    <lineage>
        <taxon>Bacteria</taxon>
        <taxon>Pseudomonadati</taxon>
        <taxon>Pseudomonadota</taxon>
        <taxon>Betaproteobacteria</taxon>
        <taxon>Burkholderiales</taxon>
        <taxon>Oxalobacteraceae</taxon>
        <taxon>Noviherbaspirillum</taxon>
    </lineage>
</organism>
<dbReference type="AlphaFoldDB" id="A0A6B3SWW0"/>
<proteinExistence type="predicted"/>
<protein>
    <submittedName>
        <fullName evidence="1">Uncharacterized protein</fullName>
    </submittedName>
</protein>
<dbReference type="RefSeq" id="WP_163967906.1">
    <property type="nucleotide sequence ID" value="NZ_JAAIVB010000078.1"/>
</dbReference>
<dbReference type="Proteomes" id="UP000482155">
    <property type="component" value="Unassembled WGS sequence"/>
</dbReference>